<dbReference type="WBParaSite" id="TCONS_00001597.p1">
    <property type="protein sequence ID" value="TCONS_00001597.p1"/>
    <property type="gene ID" value="XLOC_001473"/>
</dbReference>
<feature type="compositionally biased region" description="Polar residues" evidence="3">
    <location>
        <begin position="17"/>
        <end position="47"/>
    </location>
</feature>
<dbReference type="Pfam" id="PF00076">
    <property type="entry name" value="RRM_1"/>
    <property type="match status" value="1"/>
</dbReference>
<evidence type="ECO:0000259" key="4">
    <source>
        <dbReference type="PROSITE" id="PS50102"/>
    </source>
</evidence>
<organism evidence="6">
    <name type="scientific">Strongyloides stercoralis</name>
    <name type="common">Threadworm</name>
    <dbReference type="NCBI Taxonomy" id="6248"/>
    <lineage>
        <taxon>Eukaryota</taxon>
        <taxon>Metazoa</taxon>
        <taxon>Ecdysozoa</taxon>
        <taxon>Nematoda</taxon>
        <taxon>Chromadorea</taxon>
        <taxon>Rhabditida</taxon>
        <taxon>Tylenchina</taxon>
        <taxon>Panagrolaimomorpha</taxon>
        <taxon>Strongyloidoidea</taxon>
        <taxon>Strongyloididae</taxon>
        <taxon>Strongyloides</taxon>
    </lineage>
</organism>
<dbReference type="PANTHER" id="PTHR48027">
    <property type="entry name" value="HETEROGENEOUS NUCLEAR RIBONUCLEOPROTEIN 87F-RELATED"/>
    <property type="match status" value="1"/>
</dbReference>
<feature type="compositionally biased region" description="Basic and acidic residues" evidence="3">
    <location>
        <begin position="172"/>
        <end position="183"/>
    </location>
</feature>
<dbReference type="InterPro" id="IPR052462">
    <property type="entry name" value="SLIRP/GR-RBP-like"/>
</dbReference>
<dbReference type="Proteomes" id="UP000035681">
    <property type="component" value="Unplaced"/>
</dbReference>
<dbReference type="InterPro" id="IPR012677">
    <property type="entry name" value="Nucleotide-bd_a/b_plait_sf"/>
</dbReference>
<dbReference type="GO" id="GO:0003723">
    <property type="term" value="F:RNA binding"/>
    <property type="evidence" value="ECO:0007669"/>
    <property type="project" value="UniProtKB-UniRule"/>
</dbReference>
<sequence length="233" mass="27583">MSERSSSIDTISSSSSGELPTTDSLYDNSSIKSNSNKGDLRSRSVTPIKNEDRRKERSESITKSSCYKRSYSKVNNYEQKNFKPSRCIGVFGMRRDTTSDVVEKYFKRYGPIESLRIIRDYYSNESKGFCFIKFERLSHATKALEEMNGKSIEGKSVRVDYAIPKNESKYRYERRSYDDDDRKRYRRKRNDSYTYHKDDYKRRYSSRKRTPSIEKYSHSNKRKRYYSGSTNSS</sequence>
<dbReference type="STRING" id="6248.A0A0K0DTY7"/>
<keyword evidence="1 2" id="KW-0694">RNA-binding</keyword>
<evidence type="ECO:0000256" key="3">
    <source>
        <dbReference type="SAM" id="MobiDB-lite"/>
    </source>
</evidence>
<dbReference type="AlphaFoldDB" id="A0A0K0DTY7"/>
<dbReference type="WBParaSite" id="SSTP_0000070300.1">
    <property type="protein sequence ID" value="SSTP_0000070300.1"/>
    <property type="gene ID" value="SSTP_0000070300"/>
</dbReference>
<evidence type="ECO:0000313" key="6">
    <source>
        <dbReference type="WBParaSite" id="SSTP_0000070300.1"/>
    </source>
</evidence>
<keyword evidence="5" id="KW-1185">Reference proteome</keyword>
<feature type="region of interest" description="Disordered" evidence="3">
    <location>
        <begin position="1"/>
        <end position="62"/>
    </location>
</feature>
<evidence type="ECO:0000256" key="1">
    <source>
        <dbReference type="ARBA" id="ARBA00022884"/>
    </source>
</evidence>
<reference evidence="6" key="1">
    <citation type="submission" date="2015-08" db="UniProtKB">
        <authorList>
            <consortium name="WormBaseParasite"/>
        </authorList>
    </citation>
    <scope>IDENTIFICATION</scope>
</reference>
<evidence type="ECO:0000313" key="7">
    <source>
        <dbReference type="WBParaSite" id="TCONS_00001597.p1"/>
    </source>
</evidence>
<protein>
    <submittedName>
        <fullName evidence="6 7">RRM domain-containing protein</fullName>
    </submittedName>
</protein>
<evidence type="ECO:0000313" key="5">
    <source>
        <dbReference type="Proteomes" id="UP000035681"/>
    </source>
</evidence>
<dbReference type="InterPro" id="IPR035979">
    <property type="entry name" value="RBD_domain_sf"/>
</dbReference>
<name>A0A0K0DTY7_STRER</name>
<accession>A0A0K0DTY7</accession>
<feature type="compositionally biased region" description="Basic and acidic residues" evidence="3">
    <location>
        <begin position="190"/>
        <end position="202"/>
    </location>
</feature>
<dbReference type="SUPFAM" id="SSF54928">
    <property type="entry name" value="RNA-binding domain, RBD"/>
    <property type="match status" value="1"/>
</dbReference>
<dbReference type="Gene3D" id="3.30.70.330">
    <property type="match status" value="1"/>
</dbReference>
<evidence type="ECO:0000256" key="2">
    <source>
        <dbReference type="PROSITE-ProRule" id="PRU00176"/>
    </source>
</evidence>
<feature type="domain" description="RRM" evidence="4">
    <location>
        <begin position="86"/>
        <end position="164"/>
    </location>
</feature>
<dbReference type="PROSITE" id="PS50102">
    <property type="entry name" value="RRM"/>
    <property type="match status" value="1"/>
</dbReference>
<feature type="compositionally biased region" description="Basic and acidic residues" evidence="3">
    <location>
        <begin position="49"/>
        <end position="60"/>
    </location>
</feature>
<dbReference type="InterPro" id="IPR000504">
    <property type="entry name" value="RRM_dom"/>
</dbReference>
<dbReference type="SMART" id="SM00360">
    <property type="entry name" value="RRM"/>
    <property type="match status" value="1"/>
</dbReference>
<proteinExistence type="predicted"/>
<feature type="compositionally biased region" description="Low complexity" evidence="3">
    <location>
        <begin position="1"/>
        <end position="16"/>
    </location>
</feature>
<feature type="region of interest" description="Disordered" evidence="3">
    <location>
        <begin position="172"/>
        <end position="233"/>
    </location>
</feature>